<proteinExistence type="predicted"/>
<keyword evidence="1" id="KW-0472">Membrane</keyword>
<dbReference type="RefSeq" id="WP_113962104.1">
    <property type="nucleotide sequence ID" value="NZ_QNRR01000019.1"/>
</dbReference>
<sequence>MSIPHRSTSYLRVGLWFLASIVLGSMCSAIRWGTEDRFHGTGFPIPIVMWDKPPGGDQFIDYVSFAGLILNPLFVFLTGLFYWGLWSVARWTWRRVRG</sequence>
<organism evidence="2 3">
    <name type="scientific">Roseimicrobium gellanilyticum</name>
    <dbReference type="NCBI Taxonomy" id="748857"/>
    <lineage>
        <taxon>Bacteria</taxon>
        <taxon>Pseudomonadati</taxon>
        <taxon>Verrucomicrobiota</taxon>
        <taxon>Verrucomicrobiia</taxon>
        <taxon>Verrucomicrobiales</taxon>
        <taxon>Verrucomicrobiaceae</taxon>
        <taxon>Roseimicrobium</taxon>
    </lineage>
</organism>
<evidence type="ECO:0000313" key="3">
    <source>
        <dbReference type="Proteomes" id="UP000253426"/>
    </source>
</evidence>
<dbReference type="OrthoDB" id="200148at2"/>
<gene>
    <name evidence="2" type="ORF">DES53_11913</name>
</gene>
<dbReference type="Proteomes" id="UP000253426">
    <property type="component" value="Unassembled WGS sequence"/>
</dbReference>
<keyword evidence="3" id="KW-1185">Reference proteome</keyword>
<evidence type="ECO:0000313" key="2">
    <source>
        <dbReference type="EMBL" id="RBP35847.1"/>
    </source>
</evidence>
<protein>
    <submittedName>
        <fullName evidence="2">Uncharacterized protein</fullName>
    </submittedName>
</protein>
<name>A0A366H4R8_9BACT</name>
<comment type="caution">
    <text evidence="2">The sequence shown here is derived from an EMBL/GenBank/DDBJ whole genome shotgun (WGS) entry which is preliminary data.</text>
</comment>
<dbReference type="EMBL" id="QNRR01000019">
    <property type="protein sequence ID" value="RBP35847.1"/>
    <property type="molecule type" value="Genomic_DNA"/>
</dbReference>
<evidence type="ECO:0000256" key="1">
    <source>
        <dbReference type="SAM" id="Phobius"/>
    </source>
</evidence>
<accession>A0A366H4R8</accession>
<keyword evidence="1" id="KW-1133">Transmembrane helix</keyword>
<reference evidence="2 3" key="1">
    <citation type="submission" date="2018-06" db="EMBL/GenBank/DDBJ databases">
        <title>Genomic Encyclopedia of Type Strains, Phase IV (KMG-IV): sequencing the most valuable type-strain genomes for metagenomic binning, comparative biology and taxonomic classification.</title>
        <authorList>
            <person name="Goeker M."/>
        </authorList>
    </citation>
    <scope>NUCLEOTIDE SEQUENCE [LARGE SCALE GENOMIC DNA]</scope>
    <source>
        <strain evidence="2 3">DSM 25532</strain>
    </source>
</reference>
<keyword evidence="1" id="KW-0812">Transmembrane</keyword>
<dbReference type="AlphaFoldDB" id="A0A366H4R8"/>
<feature type="transmembrane region" description="Helical" evidence="1">
    <location>
        <begin position="62"/>
        <end position="85"/>
    </location>
</feature>